<evidence type="ECO:0000313" key="2">
    <source>
        <dbReference type="Proteomes" id="UP000261560"/>
    </source>
</evidence>
<dbReference type="AlphaFoldDB" id="A0A3B3DTH3"/>
<accession>A0A3B3DTH3</accession>
<dbReference type="Ensembl" id="ENSOMET00000025054.1">
    <property type="protein sequence ID" value="ENSOMEP00000032665.1"/>
    <property type="gene ID" value="ENSOMEG00000018214.1"/>
</dbReference>
<reference evidence="1" key="1">
    <citation type="submission" date="2025-08" db="UniProtKB">
        <authorList>
            <consortium name="Ensembl"/>
        </authorList>
    </citation>
    <scope>IDENTIFICATION</scope>
</reference>
<reference evidence="1" key="2">
    <citation type="submission" date="2025-09" db="UniProtKB">
        <authorList>
            <consortium name="Ensembl"/>
        </authorList>
    </citation>
    <scope>IDENTIFICATION</scope>
</reference>
<protein>
    <submittedName>
        <fullName evidence="1">Uncharacterized protein</fullName>
    </submittedName>
</protein>
<evidence type="ECO:0000313" key="1">
    <source>
        <dbReference type="Ensembl" id="ENSOMEP00000032665.1"/>
    </source>
</evidence>
<keyword evidence="2" id="KW-1185">Reference proteome</keyword>
<name>A0A3B3DTH3_ORYME</name>
<sequence length="146" mass="16284">QTSPCRSAPADVCACGASERVKLFSHSGQSNFSPKWIFSCSLRRPDWLKRRSHTVQWKGRSPVCVTKLLPHSGQENGFSPVWTLNSPGATKDLSHCVHVHCCAKVLPQSEQWYGVMPVCRRSCLTSVPDNAKRLSQNEHWKGLSPV</sequence>
<dbReference type="Proteomes" id="UP000261560">
    <property type="component" value="Unplaced"/>
</dbReference>
<dbReference type="GeneTree" id="ENSGT01130000281302"/>
<dbReference type="PaxDb" id="30732-ENSOMEP00000032665"/>
<dbReference type="STRING" id="30732.ENSOMEP00000032665"/>
<proteinExistence type="predicted"/>
<organism evidence="1 2">
    <name type="scientific">Oryzias melastigma</name>
    <name type="common">Marine medaka</name>
    <dbReference type="NCBI Taxonomy" id="30732"/>
    <lineage>
        <taxon>Eukaryota</taxon>
        <taxon>Metazoa</taxon>
        <taxon>Chordata</taxon>
        <taxon>Craniata</taxon>
        <taxon>Vertebrata</taxon>
        <taxon>Euteleostomi</taxon>
        <taxon>Actinopterygii</taxon>
        <taxon>Neopterygii</taxon>
        <taxon>Teleostei</taxon>
        <taxon>Neoteleostei</taxon>
        <taxon>Acanthomorphata</taxon>
        <taxon>Ovalentaria</taxon>
        <taxon>Atherinomorphae</taxon>
        <taxon>Beloniformes</taxon>
        <taxon>Adrianichthyidae</taxon>
        <taxon>Oryziinae</taxon>
        <taxon>Oryzias</taxon>
    </lineage>
</organism>